<feature type="transmembrane region" description="Helical" evidence="5">
    <location>
        <begin position="85"/>
        <end position="113"/>
    </location>
</feature>
<dbReference type="InterPro" id="IPR002293">
    <property type="entry name" value="AA/rel_permease1"/>
</dbReference>
<evidence type="ECO:0000256" key="4">
    <source>
        <dbReference type="ARBA" id="ARBA00023136"/>
    </source>
</evidence>
<dbReference type="PANTHER" id="PTHR11785">
    <property type="entry name" value="AMINO ACID TRANSPORTER"/>
    <property type="match status" value="1"/>
</dbReference>
<keyword evidence="2 5" id="KW-0812">Transmembrane</keyword>
<evidence type="ECO:0000256" key="1">
    <source>
        <dbReference type="ARBA" id="ARBA00004141"/>
    </source>
</evidence>
<feature type="transmembrane region" description="Helical" evidence="5">
    <location>
        <begin position="7"/>
        <end position="29"/>
    </location>
</feature>
<dbReference type="Pfam" id="PF13520">
    <property type="entry name" value="AA_permease_2"/>
    <property type="match status" value="1"/>
</dbReference>
<feature type="transmembrane region" description="Helical" evidence="5">
    <location>
        <begin position="194"/>
        <end position="212"/>
    </location>
</feature>
<evidence type="ECO:0000256" key="2">
    <source>
        <dbReference type="ARBA" id="ARBA00022692"/>
    </source>
</evidence>
<evidence type="ECO:0000256" key="5">
    <source>
        <dbReference type="SAM" id="Phobius"/>
    </source>
</evidence>
<feature type="transmembrane region" description="Helical" evidence="5">
    <location>
        <begin position="41"/>
        <end position="64"/>
    </location>
</feature>
<feature type="transmembrane region" description="Helical" evidence="5">
    <location>
        <begin position="361"/>
        <end position="380"/>
    </location>
</feature>
<dbReference type="GO" id="GO:0015179">
    <property type="term" value="F:L-amino acid transmembrane transporter activity"/>
    <property type="evidence" value="ECO:0007669"/>
    <property type="project" value="TreeGrafter"/>
</dbReference>
<proteinExistence type="predicted"/>
<dbReference type="InterPro" id="IPR050598">
    <property type="entry name" value="AminoAcid_Transporter"/>
</dbReference>
<dbReference type="RefSeq" id="WP_062278121.1">
    <property type="nucleotide sequence ID" value="NZ_DF968180.1"/>
</dbReference>
<dbReference type="Gene3D" id="1.20.1740.10">
    <property type="entry name" value="Amino acid/polyamine transporter I"/>
    <property type="match status" value="1"/>
</dbReference>
<keyword evidence="7" id="KW-1185">Reference proteome</keyword>
<name>A0A0K8PAA3_9CHLR</name>
<evidence type="ECO:0000256" key="3">
    <source>
        <dbReference type="ARBA" id="ARBA00022989"/>
    </source>
</evidence>
<keyword evidence="4 5" id="KW-0472">Membrane</keyword>
<dbReference type="Proteomes" id="UP000053370">
    <property type="component" value="Unassembled WGS sequence"/>
</dbReference>
<dbReference type="AlphaFoldDB" id="A0A0K8PAA3"/>
<dbReference type="GO" id="GO:0016020">
    <property type="term" value="C:membrane"/>
    <property type="evidence" value="ECO:0007669"/>
    <property type="project" value="UniProtKB-SubCell"/>
</dbReference>
<feature type="transmembrane region" description="Helical" evidence="5">
    <location>
        <begin position="332"/>
        <end position="349"/>
    </location>
</feature>
<gene>
    <name evidence="6" type="ORF">ATC1_12102</name>
</gene>
<accession>A0A0K8PAA3</accession>
<feature type="transmembrane region" description="Helical" evidence="5">
    <location>
        <begin position="418"/>
        <end position="437"/>
    </location>
</feature>
<feature type="transmembrane region" description="Helical" evidence="5">
    <location>
        <begin position="279"/>
        <end position="302"/>
    </location>
</feature>
<reference evidence="6" key="1">
    <citation type="journal article" date="2015" name="Genome Announc.">
        <title>Draft Genome Sequence of Anaerolineae Strain TC1, a Novel Isolate from a Methanogenic Wastewater Treatment System.</title>
        <authorList>
            <person name="Matsuura N."/>
            <person name="Tourlousse D.M."/>
            <person name="Sun L."/>
            <person name="Toyonaga M."/>
            <person name="Kuroda K."/>
            <person name="Ohashi A."/>
            <person name="Cruz R."/>
            <person name="Yamaguchi T."/>
            <person name="Sekiguchi Y."/>
        </authorList>
    </citation>
    <scope>NUCLEOTIDE SEQUENCE [LARGE SCALE GENOMIC DNA]</scope>
    <source>
        <strain evidence="6">TC1</strain>
    </source>
</reference>
<organism evidence="6">
    <name type="scientific">Flexilinea flocculi</name>
    <dbReference type="NCBI Taxonomy" id="1678840"/>
    <lineage>
        <taxon>Bacteria</taxon>
        <taxon>Bacillati</taxon>
        <taxon>Chloroflexota</taxon>
        <taxon>Anaerolineae</taxon>
        <taxon>Anaerolineales</taxon>
        <taxon>Anaerolineaceae</taxon>
        <taxon>Flexilinea</taxon>
    </lineage>
</organism>
<keyword evidence="3 5" id="KW-1133">Transmembrane helix</keyword>
<dbReference type="STRING" id="1678840.ATC1_12102"/>
<dbReference type="OrthoDB" id="178667at2"/>
<protein>
    <submittedName>
        <fullName evidence="6">Amino acid transporter</fullName>
    </submittedName>
</protein>
<feature type="transmembrane region" description="Helical" evidence="5">
    <location>
        <begin position="156"/>
        <end position="174"/>
    </location>
</feature>
<sequence>MEQRKYGLFTAISMIVGIVIGSGIFFKSYNILALTGGNVSQGVLALCLAAISIVFGCLAISELASRTDSAGGVITYSENFWSKKLAIVFGWFHMWIYYPTLIAIIAWIAGIYINNLFGWKNTLELQVLISLVVILFLYAMNMISAKLGGGFQRTSVVLKMIPLVLLAIAGLIWGDPVTTWTAHATKETSGTWLKAIPAVLFSFDGWIVATTICHEIKESKKNLYLALVFSPLIVLVLYIMYFVGMSAYMGPDQIIAMGASEHLAAAATKLVGSQIGAKLIMILVIISVLGTDNGLILSNIRLPYSLAIRKMMPSSDKYTTVDKVHGVPMRSGYFSLFVALFWVVMHYITQKFIWKDGLHDISEIAMVVNYILIIFLYLAVIKLAIKGEVKGVVRGWIIPILAIVGALIIVNSGFQNELFGIFLVICLVVVGIAYLFAVKHPEIDKVDLKSFESTEFGKDV</sequence>
<dbReference type="EMBL" id="DF968180">
    <property type="protein sequence ID" value="GAP39571.1"/>
    <property type="molecule type" value="Genomic_DNA"/>
</dbReference>
<dbReference type="PANTHER" id="PTHR11785:SF512">
    <property type="entry name" value="SOBREMESA, ISOFORM B"/>
    <property type="match status" value="1"/>
</dbReference>
<feature type="transmembrane region" description="Helical" evidence="5">
    <location>
        <begin position="392"/>
        <end position="412"/>
    </location>
</feature>
<evidence type="ECO:0000313" key="6">
    <source>
        <dbReference type="EMBL" id="GAP39571.1"/>
    </source>
</evidence>
<comment type="subcellular location">
    <subcellularLocation>
        <location evidence="1">Membrane</location>
        <topology evidence="1">Multi-pass membrane protein</topology>
    </subcellularLocation>
</comment>
<dbReference type="PIRSF" id="PIRSF006060">
    <property type="entry name" value="AA_transporter"/>
    <property type="match status" value="1"/>
</dbReference>
<feature type="transmembrane region" description="Helical" evidence="5">
    <location>
        <begin position="125"/>
        <end position="144"/>
    </location>
</feature>
<feature type="transmembrane region" description="Helical" evidence="5">
    <location>
        <begin position="224"/>
        <end position="243"/>
    </location>
</feature>
<evidence type="ECO:0000313" key="7">
    <source>
        <dbReference type="Proteomes" id="UP000053370"/>
    </source>
</evidence>